<evidence type="ECO:0000259" key="2">
    <source>
        <dbReference type="Pfam" id="PF01609"/>
    </source>
</evidence>
<evidence type="ECO:0000313" key="4">
    <source>
        <dbReference type="EMBL" id="QDV04776.1"/>
    </source>
</evidence>
<dbReference type="GO" id="GO:0006313">
    <property type="term" value="P:DNA transposition"/>
    <property type="evidence" value="ECO:0007669"/>
    <property type="project" value="InterPro"/>
</dbReference>
<dbReference type="PANTHER" id="PTHR35604">
    <property type="entry name" value="TRANSPOSASE INSH FOR INSERTION SEQUENCE ELEMENT IS5A-RELATED"/>
    <property type="match status" value="1"/>
</dbReference>
<protein>
    <recommendedName>
        <fullName evidence="6">Transposase DDE domain protein</fullName>
    </recommendedName>
</protein>
<dbReference type="Pfam" id="PF01609">
    <property type="entry name" value="DDE_Tnp_1"/>
    <property type="match status" value="1"/>
</dbReference>
<gene>
    <name evidence="4" type="ORF">Poly30_02690</name>
</gene>
<dbReference type="GO" id="GO:0004803">
    <property type="term" value="F:transposase activity"/>
    <property type="evidence" value="ECO:0007669"/>
    <property type="project" value="InterPro"/>
</dbReference>
<keyword evidence="5" id="KW-1185">Reference proteome</keyword>
<dbReference type="GO" id="GO:0003677">
    <property type="term" value="F:DNA binding"/>
    <property type="evidence" value="ECO:0007669"/>
    <property type="project" value="InterPro"/>
</dbReference>
<evidence type="ECO:0000259" key="3">
    <source>
        <dbReference type="Pfam" id="PF05598"/>
    </source>
</evidence>
<dbReference type="Proteomes" id="UP000320390">
    <property type="component" value="Chromosome"/>
</dbReference>
<evidence type="ECO:0000313" key="5">
    <source>
        <dbReference type="Proteomes" id="UP000320390"/>
    </source>
</evidence>
<name>A0A518EL09_9BACT</name>
<evidence type="ECO:0008006" key="6">
    <source>
        <dbReference type="Google" id="ProtNLM"/>
    </source>
</evidence>
<organism evidence="4 5">
    <name type="scientific">Saltatorellus ferox</name>
    <dbReference type="NCBI Taxonomy" id="2528018"/>
    <lineage>
        <taxon>Bacteria</taxon>
        <taxon>Pseudomonadati</taxon>
        <taxon>Planctomycetota</taxon>
        <taxon>Planctomycetia</taxon>
        <taxon>Planctomycetia incertae sedis</taxon>
        <taxon>Saltatorellus</taxon>
    </lineage>
</organism>
<feature type="domain" description="Transposase IS4-like" evidence="2">
    <location>
        <begin position="236"/>
        <end position="397"/>
    </location>
</feature>
<evidence type="ECO:0000256" key="1">
    <source>
        <dbReference type="SAM" id="MobiDB-lite"/>
    </source>
</evidence>
<sequence>MSMSRRARERQESLWIPTTELPVAPGNPFYTKLNELLSEADFDLKVEALCEPFYAAKKGRPSIAPGVYMRMLMVGYFEGLDSERGIAWRCADSLSLKEFLGFRLEEVTPDHSSLSRIRTRLDLETHQAAFDLALAIVAKQGLLTGKAIGVDSSTMEANAALRSIVRRDDGRGYNEFLTDLAQESGIDTPTREDLAKIDKKRPKKGSNAEWQCPTDPEARITRMKDGSTHLAHAVEHAVDMETGAIIGATIQDAVVGDTTTIYGTLARAFEALITVLGDPEVSDTLSREVGKEIVADKGYHSNDTMEAIAEAGCRSYISEPDRGDRRWDGKEEARDATYGNRRRMKRKKGKALMRKRGEFIERSFAHTLESGAMRRAHLRGHENIMKRYHLHTAAFNLGLVMRSIVGAGTPKGLNARAAGLCTEVAASIGEAILLLIEIGTRSAPLRILAPQFRVAPARNRFHPPRVGVTTFSTA</sequence>
<feature type="region of interest" description="Disordered" evidence="1">
    <location>
        <begin position="188"/>
        <end position="213"/>
    </location>
</feature>
<dbReference type="PANTHER" id="PTHR35604:SF2">
    <property type="entry name" value="TRANSPOSASE INSH FOR INSERTION SEQUENCE ELEMENT IS5A-RELATED"/>
    <property type="match status" value="1"/>
</dbReference>
<reference evidence="4 5" key="1">
    <citation type="submission" date="2019-02" db="EMBL/GenBank/DDBJ databases">
        <title>Deep-cultivation of Planctomycetes and their phenomic and genomic characterization uncovers novel biology.</title>
        <authorList>
            <person name="Wiegand S."/>
            <person name="Jogler M."/>
            <person name="Boedeker C."/>
            <person name="Pinto D."/>
            <person name="Vollmers J."/>
            <person name="Rivas-Marin E."/>
            <person name="Kohn T."/>
            <person name="Peeters S.H."/>
            <person name="Heuer A."/>
            <person name="Rast P."/>
            <person name="Oberbeckmann S."/>
            <person name="Bunk B."/>
            <person name="Jeske O."/>
            <person name="Meyerdierks A."/>
            <person name="Storesund J.E."/>
            <person name="Kallscheuer N."/>
            <person name="Luecker S."/>
            <person name="Lage O.M."/>
            <person name="Pohl T."/>
            <person name="Merkel B.J."/>
            <person name="Hornburger P."/>
            <person name="Mueller R.-W."/>
            <person name="Bruemmer F."/>
            <person name="Labrenz M."/>
            <person name="Spormann A.M."/>
            <person name="Op den Camp H."/>
            <person name="Overmann J."/>
            <person name="Amann R."/>
            <person name="Jetten M.S.M."/>
            <person name="Mascher T."/>
            <person name="Medema M.H."/>
            <person name="Devos D.P."/>
            <person name="Kaster A.-K."/>
            <person name="Ovreas L."/>
            <person name="Rohde M."/>
            <person name="Galperin M.Y."/>
            <person name="Jogler C."/>
        </authorList>
    </citation>
    <scope>NUCLEOTIDE SEQUENCE [LARGE SCALE GENOMIC DNA]</scope>
    <source>
        <strain evidence="4 5">Poly30</strain>
    </source>
</reference>
<accession>A0A518EL09</accession>
<dbReference type="Pfam" id="PF05598">
    <property type="entry name" value="DUF772"/>
    <property type="match status" value="1"/>
</dbReference>
<feature type="domain" description="Transposase InsH N-terminal" evidence="3">
    <location>
        <begin position="29"/>
        <end position="120"/>
    </location>
</feature>
<dbReference type="InterPro" id="IPR008490">
    <property type="entry name" value="Transposase_InsH_N"/>
</dbReference>
<proteinExistence type="predicted"/>
<dbReference type="InterPro" id="IPR002559">
    <property type="entry name" value="Transposase_11"/>
</dbReference>
<dbReference type="EMBL" id="CP036434">
    <property type="protein sequence ID" value="QDV04776.1"/>
    <property type="molecule type" value="Genomic_DNA"/>
</dbReference>
<dbReference type="AlphaFoldDB" id="A0A518EL09"/>